<reference evidence="3" key="1">
    <citation type="submission" date="2025-08" db="UniProtKB">
        <authorList>
            <consortium name="RefSeq"/>
        </authorList>
    </citation>
    <scope>IDENTIFICATION</scope>
    <source>
        <tissue evidence="3">Ear skin</tissue>
    </source>
</reference>
<evidence type="ECO:0000256" key="1">
    <source>
        <dbReference type="SAM" id="MobiDB-lite"/>
    </source>
</evidence>
<feature type="region of interest" description="Disordered" evidence="1">
    <location>
        <begin position="69"/>
        <end position="145"/>
    </location>
</feature>
<feature type="region of interest" description="Disordered" evidence="1">
    <location>
        <begin position="274"/>
        <end position="341"/>
    </location>
</feature>
<dbReference type="RefSeq" id="XP_032317370.1">
    <property type="nucleotide sequence ID" value="XM_032461479.1"/>
</dbReference>
<protein>
    <submittedName>
        <fullName evidence="3">Protein FAM217B isoform X1</fullName>
    </submittedName>
</protein>
<feature type="region of interest" description="Disordered" evidence="1">
    <location>
        <begin position="359"/>
        <end position="404"/>
    </location>
</feature>
<dbReference type="PANTHER" id="PTHR22145">
    <property type="entry name" value="SI:CH211-266K22.6"/>
    <property type="match status" value="1"/>
</dbReference>
<dbReference type="KEGG" id="cfr:102506771"/>
<dbReference type="AlphaFoldDB" id="A0A8B8RJA5"/>
<feature type="region of interest" description="Disordered" evidence="1">
    <location>
        <begin position="1"/>
        <end position="57"/>
    </location>
</feature>
<dbReference type="CTD" id="63939"/>
<proteinExistence type="predicted"/>
<keyword evidence="2" id="KW-1185">Reference proteome</keyword>
<evidence type="ECO:0000313" key="3">
    <source>
        <dbReference type="RefSeq" id="XP_032317370.1"/>
    </source>
</evidence>
<dbReference type="Pfam" id="PF15344">
    <property type="entry name" value="FAM217"/>
    <property type="match status" value="1"/>
</dbReference>
<evidence type="ECO:0000313" key="2">
    <source>
        <dbReference type="Proteomes" id="UP000694856"/>
    </source>
</evidence>
<feature type="region of interest" description="Disordered" evidence="1">
    <location>
        <begin position="164"/>
        <end position="191"/>
    </location>
</feature>
<name>A0A8B8RJA5_CAMFR</name>
<accession>A0A8B8RJA5</accession>
<organism evidence="2 3">
    <name type="scientific">Camelus ferus</name>
    <name type="common">Wild bactrian camel</name>
    <name type="synonym">Camelus bactrianus ferus</name>
    <dbReference type="NCBI Taxonomy" id="419612"/>
    <lineage>
        <taxon>Eukaryota</taxon>
        <taxon>Metazoa</taxon>
        <taxon>Chordata</taxon>
        <taxon>Craniata</taxon>
        <taxon>Vertebrata</taxon>
        <taxon>Euteleostomi</taxon>
        <taxon>Mammalia</taxon>
        <taxon>Eutheria</taxon>
        <taxon>Laurasiatheria</taxon>
        <taxon>Artiodactyla</taxon>
        <taxon>Tylopoda</taxon>
        <taxon>Camelidae</taxon>
        <taxon>Camelus</taxon>
    </lineage>
</organism>
<feature type="compositionally biased region" description="Polar residues" evidence="1">
    <location>
        <begin position="69"/>
        <end position="81"/>
    </location>
</feature>
<dbReference type="InterPro" id="IPR029266">
    <property type="entry name" value="FAM217"/>
</dbReference>
<dbReference type="PANTHER" id="PTHR22145:SF3">
    <property type="entry name" value="PROTEIN FAM217B"/>
    <property type="match status" value="1"/>
</dbReference>
<gene>
    <name evidence="3" type="primary">FAM217B</name>
</gene>
<feature type="compositionally biased region" description="Basic residues" evidence="1">
    <location>
        <begin position="87"/>
        <end position="102"/>
    </location>
</feature>
<sequence>MSQRDNTICSGGEESFPNIRGIKKPPPQLSSSSSGLGKNISHTTAETFHQTLDDDQPCVFFKERNRVNESYQKSSNMNAGPSWNKVQRSKNSSKKRQSKPRLPHVSPQPRSSLGAASRPAEDRLKGSISPGGDPERSPLGPRCRGASGTKLFLDFQAMKILKEDADEDSASDLSDSERIPIPPSPLTPPDLHLRAEEIDPVHFDLHPGQGHAEPEYCYPDFLPPPFNSWDLQDMAVLLNSEHRAEAVPRTGGFLGRYLDRLVQLEWLQVQTVQSEKGKGAKARPPMAPTASGALKSPGRSKLMASALSRPLQEGPLKSGPSRKKDFHCEGARPSWDMTEASSSPLDVLCGSRLCSQKQTLDTQTEEKKKKSHKSSRPQRWDLSCGDSGSPKVESSGNLRAPRPAVVILDSPDSYRAARAQGHANLKKKGNVGNCVRASLSSEKKLKTNGVKQNTYKFKS</sequence>
<dbReference type="GeneID" id="102506771"/>
<feature type="compositionally biased region" description="Polar residues" evidence="1">
    <location>
        <begin position="40"/>
        <end position="50"/>
    </location>
</feature>
<dbReference type="Proteomes" id="UP000694856">
    <property type="component" value="Chromosome 19"/>
</dbReference>